<dbReference type="InterPro" id="IPR001667">
    <property type="entry name" value="DDH_dom"/>
</dbReference>
<dbReference type="Pfam" id="PF02272">
    <property type="entry name" value="DHHA1"/>
    <property type="match status" value="1"/>
</dbReference>
<dbReference type="OrthoDB" id="9809852at2"/>
<evidence type="ECO:0000256" key="2">
    <source>
        <dbReference type="ARBA" id="ARBA00019841"/>
    </source>
</evidence>
<evidence type="ECO:0000313" key="9">
    <source>
        <dbReference type="EMBL" id="AFM12798.1"/>
    </source>
</evidence>
<keyword evidence="5 9" id="KW-0269">Exonuclease</keyword>
<evidence type="ECO:0000256" key="5">
    <source>
        <dbReference type="ARBA" id="ARBA00022839"/>
    </source>
</evidence>
<dbReference type="STRING" id="869212.Turpa_2152"/>
<dbReference type="InterPro" id="IPR041122">
    <property type="entry name" value="RecJ_OB"/>
</dbReference>
<dbReference type="RefSeq" id="WP_014803304.1">
    <property type="nucleotide sequence ID" value="NC_018020.1"/>
</dbReference>
<evidence type="ECO:0000256" key="3">
    <source>
        <dbReference type="ARBA" id="ARBA00022722"/>
    </source>
</evidence>
<dbReference type="EMBL" id="CP002959">
    <property type="protein sequence ID" value="AFM12798.1"/>
    <property type="molecule type" value="Genomic_DNA"/>
</dbReference>
<accession>I4B691</accession>
<dbReference type="AlphaFoldDB" id="I4B691"/>
<keyword evidence="4 9" id="KW-0378">Hydrolase</keyword>
<evidence type="ECO:0000259" key="7">
    <source>
        <dbReference type="Pfam" id="PF02272"/>
    </source>
</evidence>
<dbReference type="Proteomes" id="UP000006048">
    <property type="component" value="Chromosome"/>
</dbReference>
<evidence type="ECO:0000259" key="6">
    <source>
        <dbReference type="Pfam" id="PF01368"/>
    </source>
</evidence>
<feature type="domain" description="DHHA1" evidence="7">
    <location>
        <begin position="453"/>
        <end position="544"/>
    </location>
</feature>
<dbReference type="InterPro" id="IPR051673">
    <property type="entry name" value="SSDNA_exonuclease_RecJ"/>
</dbReference>
<keyword evidence="10" id="KW-1185">Reference proteome</keyword>
<feature type="domain" description="DDH" evidence="6">
    <location>
        <begin position="82"/>
        <end position="224"/>
    </location>
</feature>
<dbReference type="Gene3D" id="3.90.1640.30">
    <property type="match status" value="2"/>
</dbReference>
<protein>
    <recommendedName>
        <fullName evidence="2">Single-stranded-DNA-specific exonuclease RecJ</fullName>
    </recommendedName>
</protein>
<dbReference type="InterPro" id="IPR038763">
    <property type="entry name" value="DHH_sf"/>
</dbReference>
<name>I4B691_TURPD</name>
<dbReference type="Pfam" id="PF01368">
    <property type="entry name" value="DHH"/>
    <property type="match status" value="1"/>
</dbReference>
<sequence length="683" mass="75327">MLDWHALIAGRKAPYAETVYQRFLARLSEYTSDSLGDELKRQHALRYLVPTLHLLKSPFEFPSMQTAVDLLREFMRRDTGKKLVIYGDRDADGVTSASMLTLFCREQLKLGRDEIVTLVPREEDKYGITRDVAARIIAEKPDLLFTLDCGSSNRAEIGEIQAATGCQTIIIDHHFIPPSPADYPRVAAFINPKLNAEGDFTRDYCTAAITLRFIQAVLYSYSREYNETICIETDSGKMFVRNGVPLANDHSGAVTRVYHLHQSDTSEQTRHDLWKIFEHCARENFELKRLADLAHKAPEAVSALEIFNAVQSVSFRKSTAILQAYLPLAAIGLVADLMPVYADNRILVREGLLAMTRSADALPAGLAALLKKQNLAAAVTEQDLAFSICPVINAAGRMGNAALALSALIETDPLAATKAVFQLAQVNDARKQASQDSLDLLSAALDTRSESAPVAVAVHEKFHRGISGLIASKIAEKLMKPALVLVPDGECYRGSVRAFRNENVHGLIDALQEHLIQFGGHRQAAGFSVAHDKIESFVTAVFEKAAQLFQAEESADSENAAIDPFRNFNPPLEIESQHMRTPLWDELLTHAPYGVMNPHPVVALKKPGKVEVANLGKTGAHALIKFSAPVDRNIEGVWFFHNGEAHSVATQENLEISGEPQVGRFMGRTQYRLKITRVSATPS</sequence>
<dbReference type="Pfam" id="PF17768">
    <property type="entry name" value="RecJ_OB"/>
    <property type="match status" value="1"/>
</dbReference>
<dbReference type="HOGENOM" id="CLU_009736_5_2_12"/>
<feature type="domain" description="RecJ OB" evidence="8">
    <location>
        <begin position="573"/>
        <end position="675"/>
    </location>
</feature>
<proteinExistence type="inferred from homology"/>
<evidence type="ECO:0000313" key="10">
    <source>
        <dbReference type="Proteomes" id="UP000006048"/>
    </source>
</evidence>
<evidence type="ECO:0000259" key="8">
    <source>
        <dbReference type="Pfam" id="PF17768"/>
    </source>
</evidence>
<keyword evidence="3" id="KW-0540">Nuclease</keyword>
<dbReference type="SUPFAM" id="SSF64182">
    <property type="entry name" value="DHH phosphoesterases"/>
    <property type="match status" value="1"/>
</dbReference>
<dbReference type="InterPro" id="IPR003156">
    <property type="entry name" value="DHHA1_dom"/>
</dbReference>
<dbReference type="KEGG" id="tpx:Turpa_2152"/>
<dbReference type="PANTHER" id="PTHR30255:SF2">
    <property type="entry name" value="SINGLE-STRANDED-DNA-SPECIFIC EXONUCLEASE RECJ"/>
    <property type="match status" value="1"/>
</dbReference>
<dbReference type="Gene3D" id="3.10.310.30">
    <property type="match status" value="1"/>
</dbReference>
<dbReference type="PATRIC" id="fig|869212.3.peg.2162"/>
<evidence type="ECO:0000256" key="4">
    <source>
        <dbReference type="ARBA" id="ARBA00022801"/>
    </source>
</evidence>
<comment type="similarity">
    <text evidence="1">Belongs to the RecJ family.</text>
</comment>
<gene>
    <name evidence="9" type="ordered locus">Turpa_2152</name>
</gene>
<reference evidence="9 10" key="1">
    <citation type="submission" date="2012-06" db="EMBL/GenBank/DDBJ databases">
        <title>The complete chromosome of genome of Turneriella parva DSM 21527.</title>
        <authorList>
            <consortium name="US DOE Joint Genome Institute (JGI-PGF)"/>
            <person name="Lucas S."/>
            <person name="Han J."/>
            <person name="Lapidus A."/>
            <person name="Bruce D."/>
            <person name="Goodwin L."/>
            <person name="Pitluck S."/>
            <person name="Peters L."/>
            <person name="Kyrpides N."/>
            <person name="Mavromatis K."/>
            <person name="Ivanova N."/>
            <person name="Mikhailova N."/>
            <person name="Chertkov O."/>
            <person name="Detter J.C."/>
            <person name="Tapia R."/>
            <person name="Han C."/>
            <person name="Land M."/>
            <person name="Hauser L."/>
            <person name="Markowitz V."/>
            <person name="Cheng J.-F."/>
            <person name="Hugenholtz P."/>
            <person name="Woyke T."/>
            <person name="Wu D."/>
            <person name="Gronow S."/>
            <person name="Wellnitz S."/>
            <person name="Brambilla E."/>
            <person name="Klenk H.-P."/>
            <person name="Eisen J.A."/>
        </authorList>
    </citation>
    <scope>NUCLEOTIDE SEQUENCE [LARGE SCALE GENOMIC DNA]</scope>
    <source>
        <strain evidence="10">ATCC BAA-1111 / DSM 21527 / NCTC 11395 / H</strain>
    </source>
</reference>
<dbReference type="GO" id="GO:0004527">
    <property type="term" value="F:exonuclease activity"/>
    <property type="evidence" value="ECO:0007669"/>
    <property type="project" value="UniProtKB-KW"/>
</dbReference>
<evidence type="ECO:0000256" key="1">
    <source>
        <dbReference type="ARBA" id="ARBA00005915"/>
    </source>
</evidence>
<organism evidence="9 10">
    <name type="scientific">Turneriella parva (strain ATCC BAA-1111 / DSM 21527 / NCTC 11395 / H)</name>
    <name type="common">Leptospira parva</name>
    <dbReference type="NCBI Taxonomy" id="869212"/>
    <lineage>
        <taxon>Bacteria</taxon>
        <taxon>Pseudomonadati</taxon>
        <taxon>Spirochaetota</taxon>
        <taxon>Spirochaetia</taxon>
        <taxon>Leptospirales</taxon>
        <taxon>Leptospiraceae</taxon>
        <taxon>Turneriella</taxon>
    </lineage>
</organism>
<dbReference type="PANTHER" id="PTHR30255">
    <property type="entry name" value="SINGLE-STRANDED-DNA-SPECIFIC EXONUCLEASE RECJ"/>
    <property type="match status" value="1"/>
</dbReference>
<dbReference type="GO" id="GO:0003676">
    <property type="term" value="F:nucleic acid binding"/>
    <property type="evidence" value="ECO:0007669"/>
    <property type="project" value="InterPro"/>
</dbReference>